<dbReference type="PANTHER" id="PTHR24171">
    <property type="entry name" value="ANKYRIN REPEAT DOMAIN-CONTAINING PROTEIN 39-RELATED"/>
    <property type="match status" value="1"/>
</dbReference>
<dbReference type="PRINTS" id="PR01415">
    <property type="entry name" value="ANKYRIN"/>
</dbReference>
<dbReference type="RefSeq" id="WP_378520750.1">
    <property type="nucleotide sequence ID" value="NZ_BAAAXV010000011.1"/>
</dbReference>
<evidence type="ECO:0000313" key="5">
    <source>
        <dbReference type="Proteomes" id="UP001589532"/>
    </source>
</evidence>
<protein>
    <submittedName>
        <fullName evidence="4">Ankyrin repeat domain-containing protein</fullName>
    </submittedName>
</protein>
<dbReference type="InterPro" id="IPR002110">
    <property type="entry name" value="Ankyrin_rpt"/>
</dbReference>
<dbReference type="Pfam" id="PF12796">
    <property type="entry name" value="Ank_2"/>
    <property type="match status" value="1"/>
</dbReference>
<proteinExistence type="predicted"/>
<dbReference type="EMBL" id="JBHMBW010000004">
    <property type="protein sequence ID" value="MFB9623120.1"/>
    <property type="molecule type" value="Genomic_DNA"/>
</dbReference>
<keyword evidence="1" id="KW-0677">Repeat</keyword>
<name>A0ABV5RUY7_9ACTN</name>
<feature type="repeat" description="ANK" evidence="3">
    <location>
        <begin position="78"/>
        <end position="110"/>
    </location>
</feature>
<dbReference type="SMART" id="SM00248">
    <property type="entry name" value="ANK"/>
    <property type="match status" value="3"/>
</dbReference>
<dbReference type="Proteomes" id="UP001589532">
    <property type="component" value="Unassembled WGS sequence"/>
</dbReference>
<organism evidence="4 5">
    <name type="scientific">Nonomuraea helvata</name>
    <dbReference type="NCBI Taxonomy" id="37484"/>
    <lineage>
        <taxon>Bacteria</taxon>
        <taxon>Bacillati</taxon>
        <taxon>Actinomycetota</taxon>
        <taxon>Actinomycetes</taxon>
        <taxon>Streptosporangiales</taxon>
        <taxon>Streptosporangiaceae</taxon>
        <taxon>Nonomuraea</taxon>
    </lineage>
</organism>
<evidence type="ECO:0000256" key="2">
    <source>
        <dbReference type="ARBA" id="ARBA00023043"/>
    </source>
</evidence>
<evidence type="ECO:0000256" key="1">
    <source>
        <dbReference type="ARBA" id="ARBA00022737"/>
    </source>
</evidence>
<dbReference type="PROSITE" id="PS50297">
    <property type="entry name" value="ANK_REP_REGION"/>
    <property type="match status" value="2"/>
</dbReference>
<accession>A0ABV5RUY7</accession>
<dbReference type="PROSITE" id="PS50088">
    <property type="entry name" value="ANK_REPEAT"/>
    <property type="match status" value="2"/>
</dbReference>
<reference evidence="4 5" key="1">
    <citation type="submission" date="2024-09" db="EMBL/GenBank/DDBJ databases">
        <authorList>
            <person name="Sun Q."/>
            <person name="Mori K."/>
        </authorList>
    </citation>
    <scope>NUCLEOTIDE SEQUENCE [LARGE SCALE GENOMIC DNA]</scope>
    <source>
        <strain evidence="4 5">JCM 3143</strain>
    </source>
</reference>
<keyword evidence="2 3" id="KW-0040">ANK repeat</keyword>
<evidence type="ECO:0000313" key="4">
    <source>
        <dbReference type="EMBL" id="MFB9623120.1"/>
    </source>
</evidence>
<sequence length="131" mass="13849">MGRMDRDPELDESVTRMFDLARAGDTEALRACVEAGGPVNLTNGKGDTLLMLAAYYGHAETVRMLVTCGADPNVINGRGQTPLAGAVFKKESAVVRALLDAGADPNAGAPSALDTARMFANDQFIQWFTAS</sequence>
<keyword evidence="5" id="KW-1185">Reference proteome</keyword>
<dbReference type="SUPFAM" id="SSF48403">
    <property type="entry name" value="Ankyrin repeat"/>
    <property type="match status" value="1"/>
</dbReference>
<feature type="repeat" description="ANK" evidence="3">
    <location>
        <begin position="45"/>
        <end position="77"/>
    </location>
</feature>
<gene>
    <name evidence="4" type="ORF">ACFFSA_08500</name>
</gene>
<dbReference type="PANTHER" id="PTHR24171:SF8">
    <property type="entry name" value="BRCA1-ASSOCIATED RING DOMAIN PROTEIN 1"/>
    <property type="match status" value="1"/>
</dbReference>
<evidence type="ECO:0000256" key="3">
    <source>
        <dbReference type="PROSITE-ProRule" id="PRU00023"/>
    </source>
</evidence>
<dbReference type="Gene3D" id="1.25.40.20">
    <property type="entry name" value="Ankyrin repeat-containing domain"/>
    <property type="match status" value="1"/>
</dbReference>
<comment type="caution">
    <text evidence="4">The sequence shown here is derived from an EMBL/GenBank/DDBJ whole genome shotgun (WGS) entry which is preliminary data.</text>
</comment>
<dbReference type="InterPro" id="IPR036770">
    <property type="entry name" value="Ankyrin_rpt-contain_sf"/>
</dbReference>